<protein>
    <submittedName>
        <fullName evidence="1">Uncharacterized protein</fullName>
    </submittedName>
</protein>
<evidence type="ECO:0000313" key="2">
    <source>
        <dbReference type="Proteomes" id="UP001056120"/>
    </source>
</evidence>
<organism evidence="1 2">
    <name type="scientific">Smallanthus sonchifolius</name>
    <dbReference type="NCBI Taxonomy" id="185202"/>
    <lineage>
        <taxon>Eukaryota</taxon>
        <taxon>Viridiplantae</taxon>
        <taxon>Streptophyta</taxon>
        <taxon>Embryophyta</taxon>
        <taxon>Tracheophyta</taxon>
        <taxon>Spermatophyta</taxon>
        <taxon>Magnoliopsida</taxon>
        <taxon>eudicotyledons</taxon>
        <taxon>Gunneridae</taxon>
        <taxon>Pentapetalae</taxon>
        <taxon>asterids</taxon>
        <taxon>campanulids</taxon>
        <taxon>Asterales</taxon>
        <taxon>Asteraceae</taxon>
        <taxon>Asteroideae</taxon>
        <taxon>Heliantheae alliance</taxon>
        <taxon>Millerieae</taxon>
        <taxon>Smallanthus</taxon>
    </lineage>
</organism>
<sequence>MFSFRLFVDSMTYALVDDFLNVYGTYNGFFYQNEDMSKVNKCALADQNQPLLISYTDDGNVGDMMNTNTMNNNHGVRVGKMVSLRDPRILEKERGENGNHGCFNYTSNMMLSRETISQYFYMPITQAAKELNVGLTLLKKRCRELMLSHINPAGYEAVDDDYGDDEEQEEKKLFSDCLLSSSNPMF</sequence>
<gene>
    <name evidence="1" type="ORF">L1987_44819</name>
</gene>
<keyword evidence="2" id="KW-1185">Reference proteome</keyword>
<dbReference type="EMBL" id="CM042031">
    <property type="protein sequence ID" value="KAI3785695.1"/>
    <property type="molecule type" value="Genomic_DNA"/>
</dbReference>
<reference evidence="1 2" key="2">
    <citation type="journal article" date="2022" name="Mol. Ecol. Resour.">
        <title>The genomes of chicory, endive, great burdock and yacon provide insights into Asteraceae paleo-polyploidization history and plant inulin production.</title>
        <authorList>
            <person name="Fan W."/>
            <person name="Wang S."/>
            <person name="Wang H."/>
            <person name="Wang A."/>
            <person name="Jiang F."/>
            <person name="Liu H."/>
            <person name="Zhao H."/>
            <person name="Xu D."/>
            <person name="Zhang Y."/>
        </authorList>
    </citation>
    <scope>NUCLEOTIDE SEQUENCE [LARGE SCALE GENOMIC DNA]</scope>
    <source>
        <strain evidence="2">cv. Yunnan</strain>
        <tissue evidence="1">Leaves</tissue>
    </source>
</reference>
<evidence type="ECO:0000313" key="1">
    <source>
        <dbReference type="EMBL" id="KAI3785695.1"/>
    </source>
</evidence>
<dbReference type="Proteomes" id="UP001056120">
    <property type="component" value="Linkage Group LG14"/>
</dbReference>
<reference evidence="2" key="1">
    <citation type="journal article" date="2022" name="Mol. Ecol. Resour.">
        <title>The genomes of chicory, endive, great burdock and yacon provide insights into Asteraceae palaeo-polyploidization history and plant inulin production.</title>
        <authorList>
            <person name="Fan W."/>
            <person name="Wang S."/>
            <person name="Wang H."/>
            <person name="Wang A."/>
            <person name="Jiang F."/>
            <person name="Liu H."/>
            <person name="Zhao H."/>
            <person name="Xu D."/>
            <person name="Zhang Y."/>
        </authorList>
    </citation>
    <scope>NUCLEOTIDE SEQUENCE [LARGE SCALE GENOMIC DNA]</scope>
    <source>
        <strain evidence="2">cv. Yunnan</strain>
    </source>
</reference>
<name>A0ACB9GRI8_9ASTR</name>
<proteinExistence type="predicted"/>
<comment type="caution">
    <text evidence="1">The sequence shown here is derived from an EMBL/GenBank/DDBJ whole genome shotgun (WGS) entry which is preliminary data.</text>
</comment>
<accession>A0ACB9GRI8</accession>